<dbReference type="EMBL" id="KL142397">
    <property type="protein sequence ID" value="KDR70329.1"/>
    <property type="molecule type" value="Genomic_DNA"/>
</dbReference>
<sequence length="230" mass="25428">MLTLDLNNTFGAFLIGTLVSSMLFGVTGIQTWYYFQNYSDHILVQSVVLIILVAESLHIVFCIHAIYHYTILNFSNPEELVNVVWSATATLIVTSVIVLVVQLFYARRIYVVSRKNVGLTAVIVTLALGKFAVGIGLSIRADEHPFFPNFVQLQASWIYTACVLPALNDVLIAASLSYYLHISRSGIRSTDTLINKLIVFAINNGALTSVFDIIVVIFVTPTPPLAFDSH</sequence>
<dbReference type="Pfam" id="PF20152">
    <property type="entry name" value="DUF6534"/>
    <property type="match status" value="1"/>
</dbReference>
<evidence type="ECO:0000313" key="3">
    <source>
        <dbReference type="EMBL" id="KDR70329.1"/>
    </source>
</evidence>
<organism evidence="3 4">
    <name type="scientific">Galerina marginata (strain CBS 339.88)</name>
    <dbReference type="NCBI Taxonomy" id="685588"/>
    <lineage>
        <taxon>Eukaryota</taxon>
        <taxon>Fungi</taxon>
        <taxon>Dikarya</taxon>
        <taxon>Basidiomycota</taxon>
        <taxon>Agaricomycotina</taxon>
        <taxon>Agaricomycetes</taxon>
        <taxon>Agaricomycetidae</taxon>
        <taxon>Agaricales</taxon>
        <taxon>Agaricineae</taxon>
        <taxon>Strophariaceae</taxon>
        <taxon>Galerina</taxon>
    </lineage>
</organism>
<dbReference type="OrthoDB" id="2535105at2759"/>
<feature type="transmembrane region" description="Helical" evidence="1">
    <location>
        <begin position="117"/>
        <end position="137"/>
    </location>
</feature>
<dbReference type="AlphaFoldDB" id="A0A067SRK1"/>
<reference evidence="4" key="1">
    <citation type="journal article" date="2014" name="Proc. Natl. Acad. Sci. U.S.A.">
        <title>Extensive sampling of basidiomycete genomes demonstrates inadequacy of the white-rot/brown-rot paradigm for wood decay fungi.</title>
        <authorList>
            <person name="Riley R."/>
            <person name="Salamov A.A."/>
            <person name="Brown D.W."/>
            <person name="Nagy L.G."/>
            <person name="Floudas D."/>
            <person name="Held B.W."/>
            <person name="Levasseur A."/>
            <person name="Lombard V."/>
            <person name="Morin E."/>
            <person name="Otillar R."/>
            <person name="Lindquist E.A."/>
            <person name="Sun H."/>
            <person name="LaButti K.M."/>
            <person name="Schmutz J."/>
            <person name="Jabbour D."/>
            <person name="Luo H."/>
            <person name="Baker S.E."/>
            <person name="Pisabarro A.G."/>
            <person name="Walton J.D."/>
            <person name="Blanchette R.A."/>
            <person name="Henrissat B."/>
            <person name="Martin F."/>
            <person name="Cullen D."/>
            <person name="Hibbett D.S."/>
            <person name="Grigoriev I.V."/>
        </authorList>
    </citation>
    <scope>NUCLEOTIDE SEQUENCE [LARGE SCALE GENOMIC DNA]</scope>
    <source>
        <strain evidence="4">CBS 339.88</strain>
    </source>
</reference>
<evidence type="ECO:0000313" key="4">
    <source>
        <dbReference type="Proteomes" id="UP000027222"/>
    </source>
</evidence>
<dbReference type="HOGENOM" id="CLU_046025_16_0_1"/>
<evidence type="ECO:0000256" key="1">
    <source>
        <dbReference type="SAM" id="Phobius"/>
    </source>
</evidence>
<protein>
    <recommendedName>
        <fullName evidence="2">DUF6534 domain-containing protein</fullName>
    </recommendedName>
</protein>
<gene>
    <name evidence="3" type="ORF">GALMADRAFT_144642</name>
</gene>
<feature type="transmembrane region" description="Helical" evidence="1">
    <location>
        <begin position="83"/>
        <end position="105"/>
    </location>
</feature>
<keyword evidence="4" id="KW-1185">Reference proteome</keyword>
<dbReference type="PANTHER" id="PTHR40465">
    <property type="entry name" value="CHROMOSOME 1, WHOLE GENOME SHOTGUN SEQUENCE"/>
    <property type="match status" value="1"/>
</dbReference>
<dbReference type="STRING" id="685588.A0A067SRK1"/>
<feature type="transmembrane region" description="Helical" evidence="1">
    <location>
        <begin position="12"/>
        <end position="35"/>
    </location>
</feature>
<evidence type="ECO:0000259" key="2">
    <source>
        <dbReference type="Pfam" id="PF20152"/>
    </source>
</evidence>
<dbReference type="InterPro" id="IPR045339">
    <property type="entry name" value="DUF6534"/>
</dbReference>
<feature type="transmembrane region" description="Helical" evidence="1">
    <location>
        <begin position="193"/>
        <end position="219"/>
    </location>
</feature>
<name>A0A067SRK1_GALM3</name>
<feature type="transmembrane region" description="Helical" evidence="1">
    <location>
        <begin position="47"/>
        <end position="71"/>
    </location>
</feature>
<dbReference type="PANTHER" id="PTHR40465:SF1">
    <property type="entry name" value="DUF6534 DOMAIN-CONTAINING PROTEIN"/>
    <property type="match status" value="1"/>
</dbReference>
<accession>A0A067SRK1</accession>
<keyword evidence="1" id="KW-1133">Transmembrane helix</keyword>
<keyword evidence="1" id="KW-0472">Membrane</keyword>
<feature type="domain" description="DUF6534" evidence="2">
    <location>
        <begin position="166"/>
        <end position="221"/>
    </location>
</feature>
<keyword evidence="1" id="KW-0812">Transmembrane</keyword>
<feature type="transmembrane region" description="Helical" evidence="1">
    <location>
        <begin position="157"/>
        <end position="181"/>
    </location>
</feature>
<dbReference type="Proteomes" id="UP000027222">
    <property type="component" value="Unassembled WGS sequence"/>
</dbReference>
<proteinExistence type="predicted"/>